<proteinExistence type="predicted"/>
<sequence>MKPLTLIKSYAEVRQVKSIKIKSILSTMLILLLVVSIAIPSLAKTQSNQTTASNTAEATESFELVASKAQKIARVTGRTLEGETIPNPSNTPENYGLTATDLGIVWDATTDPEHKKVMVAFGDSYDDGWGGFGGGGTGWRGNLLALSEDTDLTDGLTFSSMIADEDTPNYAKEIIYSAHDTSGSGDFTAIPTAGVTVGDRHFIHYMQIRNWGANGRWNTNFSEIAYSDDEGQNWTKSGIKWGADSKFAQAAFLNDSVNVYMFGTPAGRFDAAYLARVKPENMLVKEEYEYWNGSEWIKNNEAAAVPVIEAPVSELSVAYNSKYKKYIMVYLNENRYALVMRSSDSLTGGWSDEVEIATGAEFPGLYGGFIHPWTNDGDDLYFVMSEWGPYNTVLMHSTLSKGTPVANLIEDPSFEKQKSNTISTPWVIEGNKNGGVDRGAKTSRAGTNNVYLRDTTGWNAFTQDVAVQPNTVYRLTGYVKTSQNNANGYFGVRGSAGDILKEVKFGRHDNYEKLTVQFNSGNNTTVRIFTGMHSGGDTWIQADDYMLVPVDQTAPEITLKGDANIELELGESFTDPGATAIDNLDGDLTSKIEVSGEVNTDIVGTYTLKYNVTDSDGNKAAEATRTVKVTGEEYTVSNAVFSGSDGAELKYLPTKGIVMANADIRNNSSDEKTITLVFALYNKKGEIENLSGITQAIPSGGVEKVSGGFKMPGNNSGYTLEVFVADSLIDLNKLSNVAKLAQK</sequence>
<keyword evidence="5" id="KW-1185">Reference proteome</keyword>
<dbReference type="InterPro" id="IPR032179">
    <property type="entry name" value="Cry22Aa_Ig-like"/>
</dbReference>
<organism evidence="4 5">
    <name type="scientific">Bacillus yapensis</name>
    <dbReference type="NCBI Taxonomy" id="2492960"/>
    <lineage>
        <taxon>Bacteria</taxon>
        <taxon>Bacillati</taxon>
        <taxon>Bacillota</taxon>
        <taxon>Bacilli</taxon>
        <taxon>Bacillales</taxon>
        <taxon>Bacillaceae</taxon>
        <taxon>Bacillus</taxon>
    </lineage>
</organism>
<feature type="domain" description="Pesticidal crystal protein Cry22Aa Ig-like" evidence="3">
    <location>
        <begin position="557"/>
        <end position="629"/>
    </location>
</feature>
<gene>
    <name evidence="4" type="ORF">EKG37_00695</name>
</gene>
<feature type="domain" description="DUF4185" evidence="2">
    <location>
        <begin position="88"/>
        <end position="396"/>
    </location>
</feature>
<evidence type="ECO:0000259" key="3">
    <source>
        <dbReference type="Pfam" id="PF16403"/>
    </source>
</evidence>
<evidence type="ECO:0000256" key="1">
    <source>
        <dbReference type="SAM" id="Phobius"/>
    </source>
</evidence>
<feature type="transmembrane region" description="Helical" evidence="1">
    <location>
        <begin position="21"/>
        <end position="43"/>
    </location>
</feature>
<accession>A0A431WL39</accession>
<dbReference type="Pfam" id="PF13810">
    <property type="entry name" value="DUF4185"/>
    <property type="match status" value="1"/>
</dbReference>
<dbReference type="InterPro" id="IPR013783">
    <property type="entry name" value="Ig-like_fold"/>
</dbReference>
<dbReference type="Pfam" id="PF16403">
    <property type="entry name" value="Bact_surface_Ig-like"/>
    <property type="match status" value="1"/>
</dbReference>
<dbReference type="InterPro" id="IPR025442">
    <property type="entry name" value="DUF4185"/>
</dbReference>
<keyword evidence="1" id="KW-1133">Transmembrane helix</keyword>
<protein>
    <submittedName>
        <fullName evidence="4">DUF4185 domain-containing protein</fullName>
    </submittedName>
</protein>
<reference evidence="4 5" key="1">
    <citation type="submission" date="2018-12" db="EMBL/GenBank/DDBJ databases">
        <title>Bacillus yapensis draft genome sequence.</title>
        <authorList>
            <person name="Yu L."/>
            <person name="Xu X."/>
            <person name="Tang X."/>
        </authorList>
    </citation>
    <scope>NUCLEOTIDE SEQUENCE [LARGE SCALE GENOMIC DNA]</scope>
    <source>
        <strain evidence="4 5">XXST-01</strain>
    </source>
</reference>
<evidence type="ECO:0000259" key="2">
    <source>
        <dbReference type="Pfam" id="PF13810"/>
    </source>
</evidence>
<dbReference type="Gene3D" id="2.60.40.10">
    <property type="entry name" value="Immunoglobulins"/>
    <property type="match status" value="1"/>
</dbReference>
<keyword evidence="1" id="KW-0812">Transmembrane</keyword>
<evidence type="ECO:0000313" key="4">
    <source>
        <dbReference type="EMBL" id="RTR36109.1"/>
    </source>
</evidence>
<dbReference type="InterPro" id="IPR036278">
    <property type="entry name" value="Sialidase_sf"/>
</dbReference>
<keyword evidence="1" id="KW-0472">Membrane</keyword>
<dbReference type="Gene3D" id="2.60.120.260">
    <property type="entry name" value="Galactose-binding domain-like"/>
    <property type="match status" value="1"/>
</dbReference>
<evidence type="ECO:0000313" key="5">
    <source>
        <dbReference type="Proteomes" id="UP000271374"/>
    </source>
</evidence>
<dbReference type="Proteomes" id="UP000271374">
    <property type="component" value="Unassembled WGS sequence"/>
</dbReference>
<comment type="caution">
    <text evidence="4">The sequence shown here is derived from an EMBL/GenBank/DDBJ whole genome shotgun (WGS) entry which is preliminary data.</text>
</comment>
<name>A0A431WL39_9BACI</name>
<dbReference type="EMBL" id="RXNT01000001">
    <property type="protein sequence ID" value="RTR36109.1"/>
    <property type="molecule type" value="Genomic_DNA"/>
</dbReference>
<dbReference type="SUPFAM" id="SSF50939">
    <property type="entry name" value="Sialidases"/>
    <property type="match status" value="1"/>
</dbReference>
<dbReference type="OrthoDB" id="2487348at2"/>
<dbReference type="Gene3D" id="2.120.10.10">
    <property type="match status" value="1"/>
</dbReference>
<dbReference type="AlphaFoldDB" id="A0A431WL39"/>
<dbReference type="FunFam" id="2.60.40.10:FF:002029">
    <property type="entry name" value="Predicted protein"/>
    <property type="match status" value="1"/>
</dbReference>